<keyword evidence="2" id="KW-0489">Methyltransferase</keyword>
<dbReference type="STRING" id="47427.A0A2H3D2D1"/>
<dbReference type="InParanoid" id="A0A2H3D2D1"/>
<dbReference type="Proteomes" id="UP000217790">
    <property type="component" value="Unassembled WGS sequence"/>
</dbReference>
<dbReference type="OMA" id="PFLVCEG"/>
<protein>
    <submittedName>
        <fullName evidence="2">S-adenosyl-L-methionine-dependent methyltransferase</fullName>
    </submittedName>
</protein>
<dbReference type="GO" id="GO:0032259">
    <property type="term" value="P:methylation"/>
    <property type="evidence" value="ECO:0007669"/>
    <property type="project" value="UniProtKB-KW"/>
</dbReference>
<dbReference type="CDD" id="cd02440">
    <property type="entry name" value="AdoMet_MTases"/>
    <property type="match status" value="1"/>
</dbReference>
<evidence type="ECO:0000313" key="2">
    <source>
        <dbReference type="EMBL" id="PBK83177.1"/>
    </source>
</evidence>
<dbReference type="GO" id="GO:0008168">
    <property type="term" value="F:methyltransferase activity"/>
    <property type="evidence" value="ECO:0007669"/>
    <property type="project" value="UniProtKB-KW"/>
</dbReference>
<dbReference type="InterPro" id="IPR029063">
    <property type="entry name" value="SAM-dependent_MTases_sf"/>
</dbReference>
<evidence type="ECO:0000313" key="3">
    <source>
        <dbReference type="Proteomes" id="UP000217790"/>
    </source>
</evidence>
<dbReference type="Gene3D" id="3.40.50.150">
    <property type="entry name" value="Vaccinia Virus protein VP39"/>
    <property type="match status" value="1"/>
</dbReference>
<dbReference type="EMBL" id="KZ293709">
    <property type="protein sequence ID" value="PBK83177.1"/>
    <property type="molecule type" value="Genomic_DNA"/>
</dbReference>
<keyword evidence="3" id="KW-1185">Reference proteome</keyword>
<dbReference type="AlphaFoldDB" id="A0A2H3D2D1"/>
<evidence type="ECO:0000256" key="1">
    <source>
        <dbReference type="ARBA" id="ARBA00022679"/>
    </source>
</evidence>
<dbReference type="PANTHER" id="PTHR43861:SF3">
    <property type="entry name" value="PUTATIVE (AFU_ORTHOLOGUE AFUA_2G14390)-RELATED"/>
    <property type="match status" value="1"/>
</dbReference>
<dbReference type="PANTHER" id="PTHR43861">
    <property type="entry name" value="TRANS-ACONITATE 2-METHYLTRANSFERASE-RELATED"/>
    <property type="match status" value="1"/>
</dbReference>
<sequence length="234" mass="26209">MFHQDLDLTSRQQHDFTSANRDYFDKVADKYDDRPQSVKLAQRLAQSIQRVYPFNEESTTLLDFACGAGLMSRQLAPCCKSILGIDISQGMVDQYNTRVHNQGIPPEDMRALCIELKGEESELDGLKFDVCAMAYHHLPFPQETTKRLAFFVKPGGTLLVTDYQAEDDDTALPDAHADIVAHKAGFNEEQMKEMFDRAGLDGFSLEQIISARMHGHGVKIFLAKGEAFVACVIS</sequence>
<name>A0A2H3D2D1_ARMGA</name>
<reference evidence="3" key="1">
    <citation type="journal article" date="2017" name="Nat. Ecol. Evol.">
        <title>Genome expansion and lineage-specific genetic innovations in the forest pathogenic fungi Armillaria.</title>
        <authorList>
            <person name="Sipos G."/>
            <person name="Prasanna A.N."/>
            <person name="Walter M.C."/>
            <person name="O'Connor E."/>
            <person name="Balint B."/>
            <person name="Krizsan K."/>
            <person name="Kiss B."/>
            <person name="Hess J."/>
            <person name="Varga T."/>
            <person name="Slot J."/>
            <person name="Riley R."/>
            <person name="Boka B."/>
            <person name="Rigling D."/>
            <person name="Barry K."/>
            <person name="Lee J."/>
            <person name="Mihaltcheva S."/>
            <person name="LaButti K."/>
            <person name="Lipzen A."/>
            <person name="Waldron R."/>
            <person name="Moloney N.M."/>
            <person name="Sperisen C."/>
            <person name="Kredics L."/>
            <person name="Vagvoelgyi C."/>
            <person name="Patrignani A."/>
            <person name="Fitzpatrick D."/>
            <person name="Nagy I."/>
            <person name="Doyle S."/>
            <person name="Anderson J.B."/>
            <person name="Grigoriev I.V."/>
            <person name="Gueldener U."/>
            <person name="Muensterkoetter M."/>
            <person name="Nagy L.G."/>
        </authorList>
    </citation>
    <scope>NUCLEOTIDE SEQUENCE [LARGE SCALE GENOMIC DNA]</scope>
    <source>
        <strain evidence="3">Ar21-2</strain>
    </source>
</reference>
<dbReference type="OrthoDB" id="3647at2759"/>
<organism evidence="2 3">
    <name type="scientific">Armillaria gallica</name>
    <name type="common">Bulbous honey fungus</name>
    <name type="synonym">Armillaria bulbosa</name>
    <dbReference type="NCBI Taxonomy" id="47427"/>
    <lineage>
        <taxon>Eukaryota</taxon>
        <taxon>Fungi</taxon>
        <taxon>Dikarya</taxon>
        <taxon>Basidiomycota</taxon>
        <taxon>Agaricomycotina</taxon>
        <taxon>Agaricomycetes</taxon>
        <taxon>Agaricomycetidae</taxon>
        <taxon>Agaricales</taxon>
        <taxon>Marasmiineae</taxon>
        <taxon>Physalacriaceae</taxon>
        <taxon>Armillaria</taxon>
    </lineage>
</organism>
<dbReference type="SUPFAM" id="SSF53335">
    <property type="entry name" value="S-adenosyl-L-methionine-dependent methyltransferases"/>
    <property type="match status" value="1"/>
</dbReference>
<accession>A0A2H3D2D1</accession>
<gene>
    <name evidence="2" type="ORF">ARMGADRAFT_945515</name>
</gene>
<proteinExistence type="predicted"/>
<keyword evidence="1 2" id="KW-0808">Transferase</keyword>
<dbReference type="Pfam" id="PF13489">
    <property type="entry name" value="Methyltransf_23"/>
    <property type="match status" value="1"/>
</dbReference>